<gene>
    <name evidence="1" type="ORF">HPLM_LOCUS1164</name>
</gene>
<dbReference type="WBParaSite" id="HPLM_0000116201-mRNA-1">
    <property type="protein sequence ID" value="HPLM_0000116201-mRNA-1"/>
    <property type="gene ID" value="HPLM_0000116201"/>
</dbReference>
<protein>
    <submittedName>
        <fullName evidence="1 3">Uncharacterized protein</fullName>
    </submittedName>
</protein>
<dbReference type="EMBL" id="UZAF01001380">
    <property type="protein sequence ID" value="VDO08172.1"/>
    <property type="molecule type" value="Genomic_DNA"/>
</dbReference>
<accession>A0A0N4VV45</accession>
<keyword evidence="2" id="KW-1185">Reference proteome</keyword>
<name>A0A0N4VV45_HAEPC</name>
<proteinExistence type="predicted"/>
<reference evidence="1 2" key="2">
    <citation type="submission" date="2018-11" db="EMBL/GenBank/DDBJ databases">
        <authorList>
            <consortium name="Pathogen Informatics"/>
        </authorList>
    </citation>
    <scope>NUCLEOTIDE SEQUENCE [LARGE SCALE GENOMIC DNA]</scope>
    <source>
        <strain evidence="1 2">MHpl1</strain>
    </source>
</reference>
<dbReference type="Proteomes" id="UP000268014">
    <property type="component" value="Unassembled WGS sequence"/>
</dbReference>
<evidence type="ECO:0000313" key="2">
    <source>
        <dbReference type="Proteomes" id="UP000268014"/>
    </source>
</evidence>
<dbReference type="AlphaFoldDB" id="A0A0N4VV45"/>
<reference evidence="3" key="1">
    <citation type="submission" date="2017-02" db="UniProtKB">
        <authorList>
            <consortium name="WormBaseParasite"/>
        </authorList>
    </citation>
    <scope>IDENTIFICATION</scope>
</reference>
<evidence type="ECO:0000313" key="1">
    <source>
        <dbReference type="EMBL" id="VDO08172.1"/>
    </source>
</evidence>
<organism evidence="3">
    <name type="scientific">Haemonchus placei</name>
    <name type="common">Barber's pole worm</name>
    <dbReference type="NCBI Taxonomy" id="6290"/>
    <lineage>
        <taxon>Eukaryota</taxon>
        <taxon>Metazoa</taxon>
        <taxon>Ecdysozoa</taxon>
        <taxon>Nematoda</taxon>
        <taxon>Chromadorea</taxon>
        <taxon>Rhabditida</taxon>
        <taxon>Rhabditina</taxon>
        <taxon>Rhabditomorpha</taxon>
        <taxon>Strongyloidea</taxon>
        <taxon>Trichostrongylidae</taxon>
        <taxon>Haemonchus</taxon>
    </lineage>
</organism>
<evidence type="ECO:0000313" key="3">
    <source>
        <dbReference type="WBParaSite" id="HPLM_0000116201-mRNA-1"/>
    </source>
</evidence>
<sequence>MPAELRLKKTSTSLTGSKAIGAGLERLKQLLAVRKYRDSIWELFEPPRVNPPTLSELSDVLIFLFGELLSVDNADDEAGEQE</sequence>